<evidence type="ECO:0000256" key="9">
    <source>
        <dbReference type="RuleBase" id="RU004203"/>
    </source>
</evidence>
<keyword evidence="5" id="KW-0378">Hydrolase</keyword>
<evidence type="ECO:0000256" key="5">
    <source>
        <dbReference type="ARBA" id="ARBA00022801"/>
    </source>
</evidence>
<keyword evidence="3" id="KW-0645">Protease</keyword>
<dbReference type="InterPro" id="IPR029055">
    <property type="entry name" value="Ntn_hydrolases_N"/>
</dbReference>
<dbReference type="GO" id="GO:0051603">
    <property type="term" value="P:proteolysis involved in protein catabolic process"/>
    <property type="evidence" value="ECO:0007669"/>
    <property type="project" value="InterPro"/>
</dbReference>
<protein>
    <recommendedName>
        <fullName evidence="9">Proteasome subunit beta</fullName>
    </recommendedName>
</protein>
<proteinExistence type="inferred from homology"/>
<dbReference type="SUPFAM" id="SSF56235">
    <property type="entry name" value="N-terminal nucleophile aminohydrolases (Ntn hydrolases)"/>
    <property type="match status" value="1"/>
</dbReference>
<dbReference type="Gene3D" id="3.60.20.10">
    <property type="entry name" value="Glutamine Phosphoribosylpyrophosphate, subunit 1, domain 1"/>
    <property type="match status" value="1"/>
</dbReference>
<dbReference type="GO" id="GO:0005737">
    <property type="term" value="C:cytoplasm"/>
    <property type="evidence" value="ECO:0007669"/>
    <property type="project" value="UniProtKB-SubCell"/>
</dbReference>
<dbReference type="InterPro" id="IPR000243">
    <property type="entry name" value="Pept_T1A_subB"/>
</dbReference>
<evidence type="ECO:0000256" key="2">
    <source>
        <dbReference type="ARBA" id="ARBA00022490"/>
    </source>
</evidence>
<dbReference type="PRINTS" id="PR00141">
    <property type="entry name" value="PROTEASOME"/>
</dbReference>
<dbReference type="PROSITE" id="PS00854">
    <property type="entry name" value="PROTEASOME_BETA_1"/>
    <property type="match status" value="1"/>
</dbReference>
<evidence type="ECO:0000259" key="10">
    <source>
        <dbReference type="Pfam" id="PF12465"/>
    </source>
</evidence>
<dbReference type="PANTHER" id="PTHR32194:SF4">
    <property type="entry name" value="PROTEASOME SUBUNIT BETA TYPE-7"/>
    <property type="match status" value="1"/>
</dbReference>
<dbReference type="InterPro" id="IPR016050">
    <property type="entry name" value="Proteasome_bsu_CS"/>
</dbReference>
<keyword evidence="2 9" id="KW-0963">Cytoplasm</keyword>
<name>A0AA84ZB28_9TREM</name>
<sequence>MSCLVLDRKPGGFSFENCYRNKVIEQKGFKLPKVVKTGTTICGVVFKNGIVLGADTRATEGSVVAEKNCSKIHRIAENIYCCGAGTAADTQMVTLMISSQVELHRLNTGRTPRVIAPLRLLKRYLYQYQGYVGAALVLGGVDSTGPHLYSIAPHGSTDKLPYITMGSGSLACMSVLESRFKFDMEQDEAVKLVRDGIAAGIFNDMGSGSNVDICIITKDGTTYIRSYDEANVKGKRAEKYNPPEGTTSVLHKSVHHVEFDVVTTRVVRDIPAHSVETMDLS</sequence>
<comment type="catalytic activity">
    <reaction evidence="1">
        <text>Cleavage of peptide bonds with very broad specificity.</text>
        <dbReference type="EC" id="3.4.25.1"/>
    </reaction>
</comment>
<dbReference type="InterPro" id="IPR024689">
    <property type="entry name" value="Proteasome_bsu_C"/>
</dbReference>
<evidence type="ECO:0000256" key="7">
    <source>
        <dbReference type="ARBA" id="ARBA00023242"/>
    </source>
</evidence>
<dbReference type="FunFam" id="3.60.20.10:FF:000005">
    <property type="entry name" value="Proteasome subunit beta type-2"/>
    <property type="match status" value="1"/>
</dbReference>
<dbReference type="GO" id="GO:0004298">
    <property type="term" value="F:threonine-type endopeptidase activity"/>
    <property type="evidence" value="ECO:0007669"/>
    <property type="project" value="UniProtKB-KW"/>
</dbReference>
<evidence type="ECO:0000256" key="4">
    <source>
        <dbReference type="ARBA" id="ARBA00022698"/>
    </source>
</evidence>
<dbReference type="Pfam" id="PF00227">
    <property type="entry name" value="Proteasome"/>
    <property type="match status" value="1"/>
</dbReference>
<comment type="subcellular location">
    <subcellularLocation>
        <location evidence="9">Cytoplasm</location>
    </subcellularLocation>
    <subcellularLocation>
        <location evidence="9">Nucleus</location>
    </subcellularLocation>
</comment>
<keyword evidence="4" id="KW-0888">Threonine protease</keyword>
<dbReference type="CDD" id="cd03763">
    <property type="entry name" value="proteasome_beta_type_7"/>
    <property type="match status" value="1"/>
</dbReference>
<dbReference type="InterPro" id="IPR023333">
    <property type="entry name" value="Proteasome_suB-type"/>
</dbReference>
<accession>A0AA84ZB28</accession>
<evidence type="ECO:0000256" key="8">
    <source>
        <dbReference type="PIRSR" id="PIRSR600243-1"/>
    </source>
</evidence>
<dbReference type="GO" id="GO:0005634">
    <property type="term" value="C:nucleus"/>
    <property type="evidence" value="ECO:0007669"/>
    <property type="project" value="UniProtKB-SubCell"/>
</dbReference>
<dbReference type="PANTHER" id="PTHR32194">
    <property type="entry name" value="METALLOPROTEASE TLDD"/>
    <property type="match status" value="1"/>
</dbReference>
<feature type="domain" description="Proteasome beta subunit C-terminal" evidence="10">
    <location>
        <begin position="230"/>
        <end position="266"/>
    </location>
</feature>
<evidence type="ECO:0000256" key="3">
    <source>
        <dbReference type="ARBA" id="ARBA00022670"/>
    </source>
</evidence>
<dbReference type="PROSITE" id="PS51476">
    <property type="entry name" value="PROTEASOME_BETA_2"/>
    <property type="match status" value="1"/>
</dbReference>
<evidence type="ECO:0000256" key="1">
    <source>
        <dbReference type="ARBA" id="ARBA00001198"/>
    </source>
</evidence>
<keyword evidence="7 9" id="KW-0539">Nucleus</keyword>
<evidence type="ECO:0000313" key="11">
    <source>
        <dbReference type="Proteomes" id="UP000050790"/>
    </source>
</evidence>
<evidence type="ECO:0000313" key="12">
    <source>
        <dbReference type="WBParaSite" id="SMRG1_19830.1"/>
    </source>
</evidence>
<dbReference type="Pfam" id="PF12465">
    <property type="entry name" value="Pr_beta_C"/>
    <property type="match status" value="1"/>
</dbReference>
<reference evidence="12" key="1">
    <citation type="submission" date="2023-11" db="UniProtKB">
        <authorList>
            <consortium name="WormBaseParasite"/>
        </authorList>
    </citation>
    <scope>IDENTIFICATION</scope>
</reference>
<dbReference type="Proteomes" id="UP000050790">
    <property type="component" value="Unassembled WGS sequence"/>
</dbReference>
<comment type="function">
    <text evidence="9">Component of the proteasome, a multicatalytic proteinase complex which is characterized by its ability to cleave peptides with Arg, Phe, Tyr, Leu, and Glu adjacent to the leaving group at neutral or slightly basic pH. The proteasome has an ATP-dependent proteolytic activity.</text>
</comment>
<evidence type="ECO:0000256" key="6">
    <source>
        <dbReference type="ARBA" id="ARBA00022942"/>
    </source>
</evidence>
<feature type="active site" description="Nucleophile" evidence="8">
    <location>
        <position position="39"/>
    </location>
</feature>
<dbReference type="WBParaSite" id="SMRG1_19830.1">
    <property type="protein sequence ID" value="SMRG1_19830.1"/>
    <property type="gene ID" value="SMRG1_19830"/>
</dbReference>
<dbReference type="AlphaFoldDB" id="A0AA84ZB28"/>
<organism evidence="11 12">
    <name type="scientific">Schistosoma margrebowiei</name>
    <dbReference type="NCBI Taxonomy" id="48269"/>
    <lineage>
        <taxon>Eukaryota</taxon>
        <taxon>Metazoa</taxon>
        <taxon>Spiralia</taxon>
        <taxon>Lophotrochozoa</taxon>
        <taxon>Platyhelminthes</taxon>
        <taxon>Trematoda</taxon>
        <taxon>Digenea</taxon>
        <taxon>Strigeidida</taxon>
        <taxon>Schistosomatoidea</taxon>
        <taxon>Schistosomatidae</taxon>
        <taxon>Schistosoma</taxon>
    </lineage>
</organism>
<comment type="subunit">
    <text evidence="9">Component of the proteasome complex.</text>
</comment>
<keyword evidence="6 9" id="KW-0647">Proteasome</keyword>
<dbReference type="GO" id="GO:0005839">
    <property type="term" value="C:proteasome core complex"/>
    <property type="evidence" value="ECO:0007669"/>
    <property type="project" value="InterPro"/>
</dbReference>
<dbReference type="InterPro" id="IPR001353">
    <property type="entry name" value="Proteasome_sua/b"/>
</dbReference>
<comment type="similarity">
    <text evidence="9">Belongs to the peptidase T1B family.</text>
</comment>